<accession>A0A178LQ25</accession>
<comment type="caution">
    <text evidence="2">The sequence shown here is derived from an EMBL/GenBank/DDBJ whole genome shotgun (WGS) entry which is preliminary data.</text>
</comment>
<dbReference type="GO" id="GO:0005737">
    <property type="term" value="C:cytoplasm"/>
    <property type="evidence" value="ECO:0007669"/>
    <property type="project" value="TreeGrafter"/>
</dbReference>
<dbReference type="STRING" id="912594.AWC12_22590"/>
<evidence type="ECO:0008006" key="4">
    <source>
        <dbReference type="Google" id="ProtNLM"/>
    </source>
</evidence>
<dbReference type="SUPFAM" id="SSF54506">
    <property type="entry name" value="Diaminopimelate epimerase-like"/>
    <property type="match status" value="1"/>
</dbReference>
<dbReference type="Gene3D" id="3.10.310.10">
    <property type="entry name" value="Diaminopimelate Epimerase, Chain A, domain 1"/>
    <property type="match status" value="1"/>
</dbReference>
<evidence type="ECO:0000313" key="2">
    <source>
        <dbReference type="EMBL" id="OAN32745.1"/>
    </source>
</evidence>
<dbReference type="PANTHER" id="PTHR13774">
    <property type="entry name" value="PHENAZINE BIOSYNTHESIS PROTEIN"/>
    <property type="match status" value="1"/>
</dbReference>
<dbReference type="GO" id="GO:0016853">
    <property type="term" value="F:isomerase activity"/>
    <property type="evidence" value="ECO:0007669"/>
    <property type="project" value="TreeGrafter"/>
</dbReference>
<dbReference type="eggNOG" id="COG0384">
    <property type="taxonomic scope" value="Bacteria"/>
</dbReference>
<name>A0A178LQ25_MYCIR</name>
<dbReference type="OrthoDB" id="9788221at2"/>
<dbReference type="Proteomes" id="UP000078396">
    <property type="component" value="Unassembled WGS sequence"/>
</dbReference>
<dbReference type="EMBL" id="LWCS01000053">
    <property type="protein sequence ID" value="OAN32745.1"/>
    <property type="molecule type" value="Genomic_DNA"/>
</dbReference>
<dbReference type="PANTHER" id="PTHR13774:SF32">
    <property type="entry name" value="ANTISENSE-ENHANCING SEQUENCE 1"/>
    <property type="match status" value="1"/>
</dbReference>
<organism evidence="2 3">
    <name type="scientific">Mycolicibacterium iranicum</name>
    <name type="common">Mycobacterium iranicum</name>
    <dbReference type="NCBI Taxonomy" id="912594"/>
    <lineage>
        <taxon>Bacteria</taxon>
        <taxon>Bacillati</taxon>
        <taxon>Actinomycetota</taxon>
        <taxon>Actinomycetes</taxon>
        <taxon>Mycobacteriales</taxon>
        <taxon>Mycobacteriaceae</taxon>
        <taxon>Mycolicibacterium</taxon>
    </lineage>
</organism>
<evidence type="ECO:0000256" key="1">
    <source>
        <dbReference type="PIRSR" id="PIRSR016184-1"/>
    </source>
</evidence>
<reference evidence="2 3" key="1">
    <citation type="submission" date="2016-04" db="EMBL/GenBank/DDBJ databases">
        <title>Draft Genome Sequences of Staphylococcus capitis Strain H36, S. capitis Strain H65, S. cohnii Strain H62, S. hominis Strain H69, Mycobacterium iranicum Strain H39, Plantibacter sp. Strain H53, Pseudomonas oryzihabitans Strain H72, and Microbacterium sp. Strain H83, isolated from residential settings.</title>
        <authorList>
            <person name="Lymperopoulou D."/>
            <person name="Adams R.I."/>
            <person name="Lindow S."/>
            <person name="Coil D.A."/>
            <person name="Jospin G."/>
            <person name="Eisen J.A."/>
        </authorList>
    </citation>
    <scope>NUCLEOTIDE SEQUENCE [LARGE SCALE GENOMIC DNA]</scope>
    <source>
        <strain evidence="2 3">H39</strain>
    </source>
</reference>
<dbReference type="Pfam" id="PF02567">
    <property type="entry name" value="PhzC-PhzF"/>
    <property type="match status" value="2"/>
</dbReference>
<sequence>MAIDVTVLRVFTDKDGRFGNPLGVVDATAVDPGDRQRIAAELGYSETVFVNLPAAGAHSAHAHIYTPTTELPFAGHPTVGAAWWLKDRGTPVKTLQVPAGIVQVAYHDDRTSVSARAEWAPAFSIYDVASLDDLAAADPDDYTDETEHYLWTWLDKEANTIRSRMFAPHLGIREDEATGAAAVRITEYLSRDLTIVQGQGSIIQTTWSAEGWVQVAGRVADDGQRRLD</sequence>
<dbReference type="InterPro" id="IPR003719">
    <property type="entry name" value="Phenazine_PhzF-like"/>
</dbReference>
<evidence type="ECO:0000313" key="3">
    <source>
        <dbReference type="Proteomes" id="UP000078396"/>
    </source>
</evidence>
<dbReference type="RefSeq" id="WP_064284201.1">
    <property type="nucleotide sequence ID" value="NZ_LWCS01000053.1"/>
</dbReference>
<protein>
    <recommendedName>
        <fullName evidence="4">PhzF family phenazine biosynthesis protein</fullName>
    </recommendedName>
</protein>
<proteinExistence type="predicted"/>
<gene>
    <name evidence="2" type="ORF">A4X20_28535</name>
</gene>
<dbReference type="PIRSF" id="PIRSF016184">
    <property type="entry name" value="PhzC_PhzF"/>
    <property type="match status" value="1"/>
</dbReference>
<feature type="active site" evidence="1">
    <location>
        <position position="46"/>
    </location>
</feature>
<dbReference type="AlphaFoldDB" id="A0A178LQ25"/>